<keyword evidence="1" id="KW-1185">Reference proteome</keyword>
<evidence type="ECO:0000313" key="1">
    <source>
        <dbReference type="Proteomes" id="UP000079169"/>
    </source>
</evidence>
<dbReference type="Proteomes" id="UP000079169">
    <property type="component" value="Unplaced"/>
</dbReference>
<name>A0A3Q0JGX3_DIACI</name>
<protein>
    <submittedName>
        <fullName evidence="2">Uncharacterized protein LOC113472230</fullName>
    </submittedName>
</protein>
<evidence type="ECO:0000313" key="2">
    <source>
        <dbReference type="RefSeq" id="XP_026687687.1"/>
    </source>
</evidence>
<reference evidence="2" key="1">
    <citation type="submission" date="2025-08" db="UniProtKB">
        <authorList>
            <consortium name="RefSeq"/>
        </authorList>
    </citation>
    <scope>IDENTIFICATION</scope>
</reference>
<sequence length="160" mass="18541">MPDIKDVRGLTRLLLVNANIYEKSFDEMLDARSHFVSLEEYLELSYRVKVHELGVTKDDTLVKASEIALYGLNQSDLYQRSNELKLSQARWDLLSTMTDELYETGFWNLGYALCTTILNKFPDDDEFMFKVELFRDRLTSSNFKDKMSSRTALQRAAGNS</sequence>
<accession>A0A3Q0JGX3</accession>
<dbReference type="PaxDb" id="121845-A0A3Q0JGX3"/>
<dbReference type="RefSeq" id="XP_026687687.1">
    <property type="nucleotide sequence ID" value="XM_026831886.1"/>
</dbReference>
<dbReference type="GeneID" id="113472230"/>
<dbReference type="AlphaFoldDB" id="A0A3Q0JGX3"/>
<organism evidence="1 2">
    <name type="scientific">Diaphorina citri</name>
    <name type="common">Asian citrus psyllid</name>
    <dbReference type="NCBI Taxonomy" id="121845"/>
    <lineage>
        <taxon>Eukaryota</taxon>
        <taxon>Metazoa</taxon>
        <taxon>Ecdysozoa</taxon>
        <taxon>Arthropoda</taxon>
        <taxon>Hexapoda</taxon>
        <taxon>Insecta</taxon>
        <taxon>Pterygota</taxon>
        <taxon>Neoptera</taxon>
        <taxon>Paraneoptera</taxon>
        <taxon>Hemiptera</taxon>
        <taxon>Sternorrhyncha</taxon>
        <taxon>Psylloidea</taxon>
        <taxon>Psyllidae</taxon>
        <taxon>Diaphorininae</taxon>
        <taxon>Diaphorina</taxon>
    </lineage>
</organism>
<proteinExistence type="predicted"/>
<dbReference type="KEGG" id="dci:113472230"/>
<gene>
    <name evidence="2" type="primary">LOC113472230</name>
</gene>